<dbReference type="SUPFAM" id="SSF50249">
    <property type="entry name" value="Nucleic acid-binding proteins"/>
    <property type="match status" value="1"/>
</dbReference>
<accession>A0A0B2VB72</accession>
<dbReference type="GO" id="GO:0005634">
    <property type="term" value="C:nucleus"/>
    <property type="evidence" value="ECO:0007669"/>
    <property type="project" value="TreeGrafter"/>
</dbReference>
<dbReference type="PANTHER" id="PTHR21641:SF0">
    <property type="entry name" value="RNA-BINDING PROTEIN EIF1AD-RELATED"/>
    <property type="match status" value="1"/>
</dbReference>
<dbReference type="SMART" id="SM00652">
    <property type="entry name" value="eIF1a"/>
    <property type="match status" value="1"/>
</dbReference>
<dbReference type="GO" id="GO:0003743">
    <property type="term" value="F:translation initiation factor activity"/>
    <property type="evidence" value="ECO:0007669"/>
    <property type="project" value="UniProtKB-UniRule"/>
</dbReference>
<evidence type="ECO:0000256" key="5">
    <source>
        <dbReference type="PROSITE-ProRule" id="PRU00181"/>
    </source>
</evidence>
<protein>
    <recommendedName>
        <fullName evidence="2">Probable RNA-binding protein EIF1AD</fullName>
    </recommendedName>
    <alternativeName>
        <fullName evidence="4">Eukaryotic translation initiation factor 1A domain-containing protein</fullName>
    </alternativeName>
</protein>
<evidence type="ECO:0000256" key="6">
    <source>
        <dbReference type="SAM" id="MobiDB-lite"/>
    </source>
</evidence>
<dbReference type="InterPro" id="IPR039294">
    <property type="entry name" value="EIF1AD"/>
</dbReference>
<evidence type="ECO:0000256" key="1">
    <source>
        <dbReference type="ARBA" id="ARBA00007340"/>
    </source>
</evidence>
<name>A0A0B2VB72_TOXCA</name>
<dbReference type="OrthoDB" id="1738325at2759"/>
<gene>
    <name evidence="8" type="primary">ZK856.11</name>
    <name evidence="8" type="ORF">Tcan_16692</name>
</gene>
<dbReference type="EMBL" id="JPKZ01001679">
    <property type="protein sequence ID" value="KHN80746.1"/>
    <property type="molecule type" value="Genomic_DNA"/>
</dbReference>
<dbReference type="PROSITE" id="PS50832">
    <property type="entry name" value="S1_IF1_TYPE"/>
    <property type="match status" value="1"/>
</dbReference>
<keyword evidence="3" id="KW-0694">RNA-binding</keyword>
<dbReference type="Proteomes" id="UP000031036">
    <property type="component" value="Unassembled WGS sequence"/>
</dbReference>
<dbReference type="STRING" id="6265.A0A0B2VB72"/>
<comment type="similarity">
    <text evidence="1">Belongs to the EIF1AD family.</text>
</comment>
<evidence type="ECO:0000256" key="4">
    <source>
        <dbReference type="ARBA" id="ARBA00031998"/>
    </source>
</evidence>
<proteinExistence type="inferred from homology"/>
<evidence type="ECO:0000259" key="7">
    <source>
        <dbReference type="PROSITE" id="PS50832"/>
    </source>
</evidence>
<comment type="caution">
    <text evidence="8">The sequence shown here is derived from an EMBL/GenBank/DDBJ whole genome shotgun (WGS) entry which is preliminary data.</text>
</comment>
<feature type="region of interest" description="Disordered" evidence="6">
    <location>
        <begin position="117"/>
        <end position="203"/>
    </location>
</feature>
<dbReference type="AlphaFoldDB" id="A0A0B2VB72"/>
<feature type="compositionally biased region" description="Basic and acidic residues" evidence="6">
    <location>
        <begin position="117"/>
        <end position="130"/>
    </location>
</feature>
<keyword evidence="5" id="KW-0648">Protein biosynthesis</keyword>
<dbReference type="OMA" id="FRKNIWV"/>
<feature type="domain" description="S1-like" evidence="7">
    <location>
        <begin position="14"/>
        <end position="89"/>
    </location>
</feature>
<evidence type="ECO:0000313" key="9">
    <source>
        <dbReference type="Proteomes" id="UP000031036"/>
    </source>
</evidence>
<dbReference type="InterPro" id="IPR012340">
    <property type="entry name" value="NA-bd_OB-fold"/>
</dbReference>
<dbReference type="GO" id="GO:0003723">
    <property type="term" value="F:RNA binding"/>
    <property type="evidence" value="ECO:0007669"/>
    <property type="project" value="UniProtKB-KW"/>
</dbReference>
<keyword evidence="5" id="KW-0396">Initiation factor</keyword>
<reference evidence="8 9" key="1">
    <citation type="submission" date="2014-11" db="EMBL/GenBank/DDBJ databases">
        <title>Genetic blueprint of the zoonotic pathogen Toxocara canis.</title>
        <authorList>
            <person name="Zhu X.-Q."/>
            <person name="Korhonen P.K."/>
            <person name="Cai H."/>
            <person name="Young N.D."/>
            <person name="Nejsum P."/>
            <person name="von Samson-Himmelstjerna G."/>
            <person name="Boag P.R."/>
            <person name="Tan P."/>
            <person name="Li Q."/>
            <person name="Min J."/>
            <person name="Yang Y."/>
            <person name="Wang X."/>
            <person name="Fang X."/>
            <person name="Hall R.S."/>
            <person name="Hofmann A."/>
            <person name="Sternberg P.W."/>
            <person name="Jex A.R."/>
            <person name="Gasser R.B."/>
        </authorList>
    </citation>
    <scope>NUCLEOTIDE SEQUENCE [LARGE SCALE GENOMIC DNA]</scope>
    <source>
        <strain evidence="8">PN_DK_2014</strain>
    </source>
</reference>
<feature type="compositionally biased region" description="Acidic residues" evidence="6">
    <location>
        <begin position="139"/>
        <end position="155"/>
    </location>
</feature>
<dbReference type="Gene3D" id="2.40.50.140">
    <property type="entry name" value="Nucleic acid-binding proteins"/>
    <property type="match status" value="1"/>
</dbReference>
<dbReference type="InterPro" id="IPR001253">
    <property type="entry name" value="TIF_eIF-1A"/>
</dbReference>
<keyword evidence="9" id="KW-1185">Reference proteome</keyword>
<organism evidence="8 9">
    <name type="scientific">Toxocara canis</name>
    <name type="common">Canine roundworm</name>
    <dbReference type="NCBI Taxonomy" id="6265"/>
    <lineage>
        <taxon>Eukaryota</taxon>
        <taxon>Metazoa</taxon>
        <taxon>Ecdysozoa</taxon>
        <taxon>Nematoda</taxon>
        <taxon>Chromadorea</taxon>
        <taxon>Rhabditida</taxon>
        <taxon>Spirurina</taxon>
        <taxon>Ascaridomorpha</taxon>
        <taxon>Ascaridoidea</taxon>
        <taxon>Toxocaridae</taxon>
        <taxon>Toxocara</taxon>
    </lineage>
</organism>
<sequence length="203" mass="23491">MSVASKRRFVTKQVKSEFVLPEDGDMIAQILGTRGNNLHEVEDASGEKYLVSMPTKFRKSVWVKRGQFVFIRPIEEGDKVKAEITNVLDDENVLYIREQKLWPLRFEQDAERLTREAKRDIGGDRKHEVIDADMLPPSDSDEDEDEEEEVDEQSENDSRGKCEEAEGEDTDSEGEQKDENDSEEERPIIDVYNPNRRAPLKHH</sequence>
<evidence type="ECO:0000313" key="8">
    <source>
        <dbReference type="EMBL" id="KHN80746.1"/>
    </source>
</evidence>
<evidence type="ECO:0000256" key="3">
    <source>
        <dbReference type="ARBA" id="ARBA00022884"/>
    </source>
</evidence>
<dbReference type="PANTHER" id="PTHR21641">
    <property type="entry name" value="TRANSLATION INITIATION FACTOR-RELATED"/>
    <property type="match status" value="1"/>
</dbReference>
<evidence type="ECO:0000256" key="2">
    <source>
        <dbReference type="ARBA" id="ARBA00020989"/>
    </source>
</evidence>
<dbReference type="InterPro" id="IPR006196">
    <property type="entry name" value="RNA-binding_domain_S1_IF1"/>
</dbReference>
<dbReference type="Pfam" id="PF01176">
    <property type="entry name" value="eIF-1a"/>
    <property type="match status" value="1"/>
</dbReference>